<feature type="transmembrane region" description="Helical" evidence="1">
    <location>
        <begin position="21"/>
        <end position="39"/>
    </location>
</feature>
<organism evidence="2 3">
    <name type="scientific">Segatella copri</name>
    <dbReference type="NCBI Taxonomy" id="165179"/>
    <lineage>
        <taxon>Bacteria</taxon>
        <taxon>Pseudomonadati</taxon>
        <taxon>Bacteroidota</taxon>
        <taxon>Bacteroidia</taxon>
        <taxon>Bacteroidales</taxon>
        <taxon>Prevotellaceae</taxon>
        <taxon>Segatella</taxon>
    </lineage>
</organism>
<dbReference type="EMBL" id="QRVN01000032">
    <property type="protein sequence ID" value="RGS45606.1"/>
    <property type="molecule type" value="Genomic_DNA"/>
</dbReference>
<feature type="transmembrane region" description="Helical" evidence="1">
    <location>
        <begin position="45"/>
        <end position="70"/>
    </location>
</feature>
<keyword evidence="1" id="KW-1133">Transmembrane helix</keyword>
<proteinExistence type="predicted"/>
<feature type="transmembrane region" description="Helical" evidence="1">
    <location>
        <begin position="130"/>
        <end position="151"/>
    </location>
</feature>
<evidence type="ECO:0000313" key="2">
    <source>
        <dbReference type="EMBL" id="RGS45606.1"/>
    </source>
</evidence>
<name>A0AA92TJV0_9BACT</name>
<dbReference type="Proteomes" id="UP000286113">
    <property type="component" value="Unassembled WGS sequence"/>
</dbReference>
<feature type="transmembrane region" description="Helical" evidence="1">
    <location>
        <begin position="82"/>
        <end position="106"/>
    </location>
</feature>
<comment type="caution">
    <text evidence="2">The sequence shown here is derived from an EMBL/GenBank/DDBJ whole genome shotgun (WGS) entry which is preliminary data.</text>
</comment>
<evidence type="ECO:0000313" key="3">
    <source>
        <dbReference type="Proteomes" id="UP000286113"/>
    </source>
</evidence>
<keyword evidence="1" id="KW-0472">Membrane</keyword>
<evidence type="ECO:0000256" key="1">
    <source>
        <dbReference type="SAM" id="Phobius"/>
    </source>
</evidence>
<sequence length="170" mass="19572">MKRNKSALYLLPTFYRQVSDAIIIMIVMGCLIISMDTIICVKSNGAFQLLWTLSAGIAYLSASYCLYKYIPTVLKKGSKDDYTILSIIGYVLYLYALSPICIYIYVEQQWGLFGKYGSDCLFLFNTYTNWLLPSSIVLMASVTYWLITLLIQQRSKTFCKLEKKKKSIYE</sequence>
<keyword evidence="1" id="KW-0812">Transmembrane</keyword>
<protein>
    <submittedName>
        <fullName evidence="2">Uncharacterized protein</fullName>
    </submittedName>
</protein>
<accession>A0AA92TJV0</accession>
<reference evidence="2 3" key="1">
    <citation type="submission" date="2018-08" db="EMBL/GenBank/DDBJ databases">
        <title>A genome reference for cultivated species of the human gut microbiota.</title>
        <authorList>
            <person name="Zou Y."/>
            <person name="Xue W."/>
            <person name="Luo G."/>
        </authorList>
    </citation>
    <scope>NUCLEOTIDE SEQUENCE [LARGE SCALE GENOMIC DNA]</scope>
    <source>
        <strain evidence="2 3">AF22-1</strain>
    </source>
</reference>
<gene>
    <name evidence="2" type="ORF">DWX90_13180</name>
</gene>
<dbReference type="AlphaFoldDB" id="A0AA92TJV0"/>